<dbReference type="PROSITE" id="PS51257">
    <property type="entry name" value="PROKAR_LIPOPROTEIN"/>
    <property type="match status" value="1"/>
</dbReference>
<proteinExistence type="inferred from homology"/>
<evidence type="ECO:0000256" key="3">
    <source>
        <dbReference type="SAM" id="SignalP"/>
    </source>
</evidence>
<protein>
    <recommendedName>
        <fullName evidence="4">Leucine-binding protein domain-containing protein</fullName>
    </recommendedName>
</protein>
<dbReference type="RefSeq" id="WP_204910895.1">
    <property type="nucleotide sequence ID" value="NZ_BAAAYR010000002.1"/>
</dbReference>
<keyword evidence="2 3" id="KW-0732">Signal</keyword>
<evidence type="ECO:0000256" key="1">
    <source>
        <dbReference type="ARBA" id="ARBA00010062"/>
    </source>
</evidence>
<feature type="domain" description="Leucine-binding protein" evidence="4">
    <location>
        <begin position="48"/>
        <end position="378"/>
    </location>
</feature>
<keyword evidence="6" id="KW-1185">Reference proteome</keyword>
<dbReference type="Proteomes" id="UP001500767">
    <property type="component" value="Unassembled WGS sequence"/>
</dbReference>
<comment type="caution">
    <text evidence="5">The sequence shown here is derived from an EMBL/GenBank/DDBJ whole genome shotgun (WGS) entry which is preliminary data.</text>
</comment>
<dbReference type="InterPro" id="IPR028081">
    <property type="entry name" value="Leu-bd"/>
</dbReference>
<evidence type="ECO:0000259" key="4">
    <source>
        <dbReference type="Pfam" id="PF13458"/>
    </source>
</evidence>
<evidence type="ECO:0000313" key="6">
    <source>
        <dbReference type="Proteomes" id="UP001500767"/>
    </source>
</evidence>
<comment type="similarity">
    <text evidence="1">Belongs to the leucine-binding protein family.</text>
</comment>
<feature type="signal peptide" evidence="3">
    <location>
        <begin position="1"/>
        <end position="24"/>
    </location>
</feature>
<sequence>MSPRPVRTAAALAGLGLLATTACSVSPPPTGLAQPVPVELRAELPGQLNIGVEVTLTGAPGEGAEWRDAAQGAVVAARRFALGGTKITLVPVNDRGTSDGAAAAVKTLAGRDVAAIVVATTGTHVAAGLAEAAADEIPVLVPYDLGAAGAEGQVWSTGPGRRATDARLVATMADRGLDAALLVDEGGGPVTGLTPREELTYAAGGDAAALARGVARRQRQLDTRVDSIVVSGAPELQAAVVAALQGADVDVPVLLTAQALSPAFPPALAAAGGSLSGQLFSVGLDDGDATALEATGAGRALAAYFSALQLTASDPGAKDLFGDRPFAEVASAADVSSHDAVVAVVRAAVAAKSTDPAEVGQALPGLRVGAADGVAGPALDFSGTEAVGEDAVVPLASTAVSPGVRPASDTPSLYWFESTKS</sequence>
<name>A0ABP6XDL3_9ACTN</name>
<dbReference type="EMBL" id="BAAAYR010000002">
    <property type="protein sequence ID" value="GAA3563543.1"/>
    <property type="molecule type" value="Genomic_DNA"/>
</dbReference>
<gene>
    <name evidence="5" type="ORF">GCM10022197_18900</name>
</gene>
<dbReference type="InterPro" id="IPR028082">
    <property type="entry name" value="Peripla_BP_I"/>
</dbReference>
<accession>A0ABP6XDL3</accession>
<dbReference type="SUPFAM" id="SSF53822">
    <property type="entry name" value="Periplasmic binding protein-like I"/>
    <property type="match status" value="1"/>
</dbReference>
<feature type="chain" id="PRO_5047122071" description="Leucine-binding protein domain-containing protein" evidence="3">
    <location>
        <begin position="25"/>
        <end position="421"/>
    </location>
</feature>
<evidence type="ECO:0000313" key="5">
    <source>
        <dbReference type="EMBL" id="GAA3563543.1"/>
    </source>
</evidence>
<evidence type="ECO:0000256" key="2">
    <source>
        <dbReference type="ARBA" id="ARBA00022729"/>
    </source>
</evidence>
<organism evidence="5 6">
    <name type="scientific">Microlunatus spumicola</name>
    <dbReference type="NCBI Taxonomy" id="81499"/>
    <lineage>
        <taxon>Bacteria</taxon>
        <taxon>Bacillati</taxon>
        <taxon>Actinomycetota</taxon>
        <taxon>Actinomycetes</taxon>
        <taxon>Propionibacteriales</taxon>
        <taxon>Propionibacteriaceae</taxon>
        <taxon>Microlunatus</taxon>
    </lineage>
</organism>
<dbReference type="Gene3D" id="3.40.50.2300">
    <property type="match status" value="2"/>
</dbReference>
<reference evidence="6" key="1">
    <citation type="journal article" date="2019" name="Int. J. Syst. Evol. Microbiol.">
        <title>The Global Catalogue of Microorganisms (GCM) 10K type strain sequencing project: providing services to taxonomists for standard genome sequencing and annotation.</title>
        <authorList>
            <consortium name="The Broad Institute Genomics Platform"/>
            <consortium name="The Broad Institute Genome Sequencing Center for Infectious Disease"/>
            <person name="Wu L."/>
            <person name="Ma J."/>
        </authorList>
    </citation>
    <scope>NUCLEOTIDE SEQUENCE [LARGE SCALE GENOMIC DNA]</scope>
    <source>
        <strain evidence="6">JCM 16540</strain>
    </source>
</reference>
<dbReference type="Pfam" id="PF13458">
    <property type="entry name" value="Peripla_BP_6"/>
    <property type="match status" value="1"/>
</dbReference>